<gene>
    <name evidence="1" type="ORF">HRJ53_14510</name>
</gene>
<sequence length="126" mass="14519">MGNRIAKFEGEDRWIVYASVTEACYEPIFFDELSAWLYAHYFSTISRIHDDRSREHTIGEEVTRFVHMTYGDSDEYAETPLYLDECASVTAGTTRGQAILSELTAAFTDWDRHSLVAPRQPQEELD</sequence>
<accession>A0A7V8NRS1</accession>
<dbReference type="AlphaFoldDB" id="A0A7V8NRS1"/>
<protein>
    <submittedName>
        <fullName evidence="1">Uncharacterized protein</fullName>
    </submittedName>
</protein>
<comment type="caution">
    <text evidence="1">The sequence shown here is derived from an EMBL/GenBank/DDBJ whole genome shotgun (WGS) entry which is preliminary data.</text>
</comment>
<evidence type="ECO:0000313" key="1">
    <source>
        <dbReference type="EMBL" id="MBA0086196.1"/>
    </source>
</evidence>
<dbReference type="Proteomes" id="UP000567293">
    <property type="component" value="Unassembled WGS sequence"/>
</dbReference>
<proteinExistence type="predicted"/>
<keyword evidence="2" id="KW-1185">Reference proteome</keyword>
<organism evidence="1 2">
    <name type="scientific">Candidatus Acidiferrum panamense</name>
    <dbReference type="NCBI Taxonomy" id="2741543"/>
    <lineage>
        <taxon>Bacteria</taxon>
        <taxon>Pseudomonadati</taxon>
        <taxon>Acidobacteriota</taxon>
        <taxon>Terriglobia</taxon>
        <taxon>Candidatus Acidiferrales</taxon>
        <taxon>Candidatus Acidiferrum</taxon>
    </lineage>
</organism>
<name>A0A7V8NRS1_9BACT</name>
<dbReference type="EMBL" id="JACDQQ010001393">
    <property type="protein sequence ID" value="MBA0086196.1"/>
    <property type="molecule type" value="Genomic_DNA"/>
</dbReference>
<evidence type="ECO:0000313" key="2">
    <source>
        <dbReference type="Proteomes" id="UP000567293"/>
    </source>
</evidence>
<reference evidence="1" key="1">
    <citation type="submission" date="2020-06" db="EMBL/GenBank/DDBJ databases">
        <title>Legume-microbial interactions unlock mineral nutrients during tropical forest succession.</title>
        <authorList>
            <person name="Epihov D.Z."/>
        </authorList>
    </citation>
    <scope>NUCLEOTIDE SEQUENCE [LARGE SCALE GENOMIC DNA]</scope>
    <source>
        <strain evidence="1">Pan2503</strain>
    </source>
</reference>